<evidence type="ECO:0000256" key="1">
    <source>
        <dbReference type="SAM" id="Phobius"/>
    </source>
</evidence>
<keyword evidence="1" id="KW-0472">Membrane</keyword>
<dbReference type="KEGG" id="talb:FTW19_09170"/>
<keyword evidence="1" id="KW-0812">Transmembrane</keyword>
<dbReference type="Proteomes" id="UP000321820">
    <property type="component" value="Chromosome"/>
</dbReference>
<protein>
    <recommendedName>
        <fullName evidence="4">DUF4175 domain-containing protein</fullName>
    </recommendedName>
</protein>
<dbReference type="AlphaFoldDB" id="A0A5B9EI06"/>
<evidence type="ECO:0000313" key="3">
    <source>
        <dbReference type="Proteomes" id="UP000321820"/>
    </source>
</evidence>
<name>A0A5B9EI06_9BACT</name>
<feature type="transmembrane region" description="Helical" evidence="1">
    <location>
        <begin position="63"/>
        <end position="85"/>
    </location>
</feature>
<accession>A0A5B9EI06</accession>
<proteinExistence type="predicted"/>
<reference evidence="2 3" key="1">
    <citation type="submission" date="2019-08" db="EMBL/GenBank/DDBJ databases">
        <title>Complete genome sequence of Terriglobus albidus strain ORNL.</title>
        <authorList>
            <person name="Podar M."/>
        </authorList>
    </citation>
    <scope>NUCLEOTIDE SEQUENCE [LARGE SCALE GENOMIC DNA]</scope>
    <source>
        <strain evidence="2 3">ORNL</strain>
    </source>
</reference>
<gene>
    <name evidence="2" type="ORF">FTW19_09170</name>
</gene>
<dbReference type="OrthoDB" id="514432at2"/>
<dbReference type="EMBL" id="CP042806">
    <property type="protein sequence ID" value="QEE31264.1"/>
    <property type="molecule type" value="Genomic_DNA"/>
</dbReference>
<evidence type="ECO:0008006" key="4">
    <source>
        <dbReference type="Google" id="ProtNLM"/>
    </source>
</evidence>
<feature type="transmembrane region" description="Helical" evidence="1">
    <location>
        <begin position="29"/>
        <end position="51"/>
    </location>
</feature>
<organism evidence="2 3">
    <name type="scientific">Terriglobus albidus</name>
    <dbReference type="NCBI Taxonomy" id="1592106"/>
    <lineage>
        <taxon>Bacteria</taxon>
        <taxon>Pseudomonadati</taxon>
        <taxon>Acidobacteriota</taxon>
        <taxon>Terriglobia</taxon>
        <taxon>Terriglobales</taxon>
        <taxon>Acidobacteriaceae</taxon>
        <taxon>Terriglobus</taxon>
    </lineage>
</organism>
<sequence length="94" mass="10012">MRFLLAPVGGVISVWLCKVVGRLSNEQLLAGTALVGGLAMVLDGAALRWFHGLYGFNEQVLRVAAAGLLWGYGVAYLIAIVWVSLATRKQPGLS</sequence>
<evidence type="ECO:0000313" key="2">
    <source>
        <dbReference type="EMBL" id="QEE31264.1"/>
    </source>
</evidence>
<keyword evidence="1" id="KW-1133">Transmembrane helix</keyword>
<keyword evidence="3" id="KW-1185">Reference proteome</keyword>